<evidence type="ECO:0000313" key="2">
    <source>
        <dbReference type="EMBL" id="KAK6623299.1"/>
    </source>
</evidence>
<dbReference type="GO" id="GO:0005886">
    <property type="term" value="C:plasma membrane"/>
    <property type="evidence" value="ECO:0007669"/>
    <property type="project" value="TreeGrafter"/>
</dbReference>
<dbReference type="Gene3D" id="2.30.29.30">
    <property type="entry name" value="Pleckstrin-homology domain (PH domain)/Phosphotyrosine-binding domain (PTB)"/>
    <property type="match status" value="1"/>
</dbReference>
<dbReference type="Proteomes" id="UP001372834">
    <property type="component" value="Unassembled WGS sequence"/>
</dbReference>
<dbReference type="InterPro" id="IPR001849">
    <property type="entry name" value="PH_domain"/>
</dbReference>
<reference evidence="2 3" key="1">
    <citation type="submission" date="2023-10" db="EMBL/GenBank/DDBJ databases">
        <title>Genomes of two closely related lineages of the louse Polyplax serrata with different host specificities.</title>
        <authorList>
            <person name="Martinu J."/>
            <person name="Tarabai H."/>
            <person name="Stefka J."/>
            <person name="Hypsa V."/>
        </authorList>
    </citation>
    <scope>NUCLEOTIDE SEQUENCE [LARGE SCALE GENOMIC DNA]</scope>
    <source>
        <strain evidence="2">HR10_N</strain>
    </source>
</reference>
<dbReference type="CDD" id="cd00821">
    <property type="entry name" value="PH"/>
    <property type="match status" value="1"/>
</dbReference>
<dbReference type="PROSITE" id="PS50003">
    <property type="entry name" value="PH_DOMAIN"/>
    <property type="match status" value="1"/>
</dbReference>
<dbReference type="FunFam" id="2.30.29.30:FF:000280">
    <property type="entry name" value="Uncharacterized protein, isoform B"/>
    <property type="match status" value="1"/>
</dbReference>
<dbReference type="AlphaFoldDB" id="A0AAN8RU75"/>
<dbReference type="EMBL" id="JAWJWE010000038">
    <property type="protein sequence ID" value="KAK6623299.1"/>
    <property type="molecule type" value="Genomic_DNA"/>
</dbReference>
<comment type="caution">
    <text evidence="2">The sequence shown here is derived from an EMBL/GenBank/DDBJ whole genome shotgun (WGS) entry which is preliminary data.</text>
</comment>
<name>A0AAN8RU75_POLSC</name>
<accession>A0AAN8RU75</accession>
<dbReference type="PANTHER" id="PTHR12092">
    <property type="entry name" value="PLECKSTRIN"/>
    <property type="match status" value="1"/>
</dbReference>
<organism evidence="2 3">
    <name type="scientific">Polyplax serrata</name>
    <name type="common">Common mouse louse</name>
    <dbReference type="NCBI Taxonomy" id="468196"/>
    <lineage>
        <taxon>Eukaryota</taxon>
        <taxon>Metazoa</taxon>
        <taxon>Ecdysozoa</taxon>
        <taxon>Arthropoda</taxon>
        <taxon>Hexapoda</taxon>
        <taxon>Insecta</taxon>
        <taxon>Pterygota</taxon>
        <taxon>Neoptera</taxon>
        <taxon>Paraneoptera</taxon>
        <taxon>Psocodea</taxon>
        <taxon>Troctomorpha</taxon>
        <taxon>Phthiraptera</taxon>
        <taxon>Anoplura</taxon>
        <taxon>Polyplacidae</taxon>
        <taxon>Polyplax</taxon>
    </lineage>
</organism>
<dbReference type="InterPro" id="IPR011993">
    <property type="entry name" value="PH-like_dom_sf"/>
</dbReference>
<dbReference type="GO" id="GO:0030036">
    <property type="term" value="P:actin cytoskeleton organization"/>
    <property type="evidence" value="ECO:0007669"/>
    <property type="project" value="TreeGrafter"/>
</dbReference>
<protein>
    <recommendedName>
        <fullName evidence="1">PH domain-containing protein</fullName>
    </recommendedName>
</protein>
<gene>
    <name evidence="2" type="ORF">RUM43_009151</name>
</gene>
<sequence length="338" mass="38752">MVEVDSWPVYKANALPGHVIQKGLLWQQRDKLFARWKERYFILTRDYLHCFRKATDNGFDRISDMGLFIFKIKLVDVERVTWINKKTYSAIALDFGRDGRILLRSQRGLEDWFDSLEECTMASKERRRALKCSRDSYQGENEQNMNSMSSNVEDWLVARKKIAQLQRDYISDSVPDISKLGPPSLRNLINAESRSKDDEERWYNNAPFNAANQRLSLLTDIDINALDSSPPSIRLRATPTPCRLNSDIFFLPGLSGGARQRSSIAGAVVQIPETNQETGRPRLGTNGSEYKSRNFLGSFRIPNMLQTTRGTANRYSLIDDTNSLKVIYSTYEKKPISS</sequence>
<proteinExistence type="predicted"/>
<feature type="domain" description="PH" evidence="1">
    <location>
        <begin position="18"/>
        <end position="121"/>
    </location>
</feature>
<evidence type="ECO:0000259" key="1">
    <source>
        <dbReference type="PROSITE" id="PS50003"/>
    </source>
</evidence>
<evidence type="ECO:0000313" key="3">
    <source>
        <dbReference type="Proteomes" id="UP001372834"/>
    </source>
</evidence>
<dbReference type="PANTHER" id="PTHR12092:SF16">
    <property type="entry name" value="PH DOMAIN-CONTAINING PROTEIN"/>
    <property type="match status" value="1"/>
</dbReference>
<dbReference type="SUPFAM" id="SSF50729">
    <property type="entry name" value="PH domain-like"/>
    <property type="match status" value="1"/>
</dbReference>
<dbReference type="InterPro" id="IPR037370">
    <property type="entry name" value="Pleckstrin"/>
</dbReference>
<dbReference type="SMART" id="SM00233">
    <property type="entry name" value="PH"/>
    <property type="match status" value="1"/>
</dbReference>